<dbReference type="EMBL" id="KB644413">
    <property type="protein sequence ID" value="EPS31295.1"/>
    <property type="molecule type" value="Genomic_DNA"/>
</dbReference>
<sequence length="124" mass="12955">MHDTVNGRPETAAFDAVLGRSLTVADLGVTCVKAHGRPRLLPPVLRVSRAWCLDPLIGRHPFVPQPPAPSSLTLSHPPSGGEPLLAPLLIGLLPGVSINIGHYGPRPTVLHRTPATPSAPSLGL</sequence>
<name>S7ZKZ5_PENO1</name>
<dbReference type="OrthoDB" id="4353832at2759"/>
<dbReference type="Proteomes" id="UP000019376">
    <property type="component" value="Unassembled WGS sequence"/>
</dbReference>
<dbReference type="HOGENOM" id="CLU_2004685_0_0_1"/>
<keyword evidence="2" id="KW-1185">Reference proteome</keyword>
<dbReference type="AlphaFoldDB" id="S7ZKZ5"/>
<reference evidence="1 2" key="1">
    <citation type="journal article" date="2013" name="PLoS ONE">
        <title>Genomic and secretomic analyses reveal unique features of the lignocellulolytic enzyme system of Penicillium decumbens.</title>
        <authorList>
            <person name="Liu G."/>
            <person name="Zhang L."/>
            <person name="Wei X."/>
            <person name="Zou G."/>
            <person name="Qin Y."/>
            <person name="Ma L."/>
            <person name="Li J."/>
            <person name="Zheng H."/>
            <person name="Wang S."/>
            <person name="Wang C."/>
            <person name="Xun L."/>
            <person name="Zhao G.-P."/>
            <person name="Zhou Z."/>
            <person name="Qu Y."/>
        </authorList>
    </citation>
    <scope>NUCLEOTIDE SEQUENCE [LARGE SCALE GENOMIC DNA]</scope>
    <source>
        <strain evidence="2">114-2 / CGMCC 5302</strain>
    </source>
</reference>
<proteinExistence type="predicted"/>
<protein>
    <submittedName>
        <fullName evidence="1">Uncharacterized protein</fullName>
    </submittedName>
</protein>
<accession>S7ZKZ5</accession>
<evidence type="ECO:0000313" key="1">
    <source>
        <dbReference type="EMBL" id="EPS31295.1"/>
    </source>
</evidence>
<evidence type="ECO:0000313" key="2">
    <source>
        <dbReference type="Proteomes" id="UP000019376"/>
    </source>
</evidence>
<organism evidence="1 2">
    <name type="scientific">Penicillium oxalicum (strain 114-2 / CGMCC 5302)</name>
    <name type="common">Penicillium decumbens</name>
    <dbReference type="NCBI Taxonomy" id="933388"/>
    <lineage>
        <taxon>Eukaryota</taxon>
        <taxon>Fungi</taxon>
        <taxon>Dikarya</taxon>
        <taxon>Ascomycota</taxon>
        <taxon>Pezizomycotina</taxon>
        <taxon>Eurotiomycetes</taxon>
        <taxon>Eurotiomycetidae</taxon>
        <taxon>Eurotiales</taxon>
        <taxon>Aspergillaceae</taxon>
        <taxon>Penicillium</taxon>
    </lineage>
</organism>
<gene>
    <name evidence="1" type="ORF">PDE_06250</name>
</gene>